<feature type="domain" description="Tim44-like" evidence="4">
    <location>
        <begin position="202"/>
        <end position="329"/>
    </location>
</feature>
<dbReference type="SUPFAM" id="SSF54427">
    <property type="entry name" value="NTF2-like"/>
    <property type="match status" value="1"/>
</dbReference>
<feature type="chain" id="PRO_5028828043" description="Tim44-like domain-containing protein" evidence="3">
    <location>
        <begin position="26"/>
        <end position="336"/>
    </location>
</feature>
<feature type="region of interest" description="Disordered" evidence="1">
    <location>
        <begin position="36"/>
        <end position="64"/>
    </location>
</feature>
<evidence type="ECO:0000256" key="1">
    <source>
        <dbReference type="SAM" id="MobiDB-lite"/>
    </source>
</evidence>
<dbReference type="InterPro" id="IPR032710">
    <property type="entry name" value="NTF2-like_dom_sf"/>
</dbReference>
<dbReference type="SMART" id="SM00978">
    <property type="entry name" value="Tim44"/>
    <property type="match status" value="1"/>
</dbReference>
<dbReference type="Pfam" id="PF04280">
    <property type="entry name" value="Tim44"/>
    <property type="match status" value="1"/>
</dbReference>
<proteinExistence type="predicted"/>
<gene>
    <name evidence="5" type="ORF">LMG3431_05664</name>
</gene>
<evidence type="ECO:0000259" key="4">
    <source>
        <dbReference type="SMART" id="SM00978"/>
    </source>
</evidence>
<keyword evidence="2" id="KW-0812">Transmembrane</keyword>
<sequence length="336" mass="34133">MSKFCFSRFVAAALIAISGAALVTASFDAEARRAGGGGSVGRQSSNVTQQRQATTPPAAANNTAGATAAPAAAGAATAGAAGAAAKSGASRWLGPIAGIAAGLGIAALLSSMGLSGAFAEFLGSALLIAAVVFGVMFIIRRLRGAGPRTATQGAFNGANNAPGQQPQQTWREALKPAAAAPAAAAAPVAAAPVAPPAVLPKAGEDNNWFVPGDFDTPNFLKQAKDQFVRIQAVWDSGSTDGLRDFLTDDLITELKPQLAERGAAPNKTEVVLLNAEMLGIETVSDGHLASVRFSGMLREAPGTEAFRFEEVWNLFKPANGGWLLAGIQQIPVDLAS</sequence>
<accession>A0A6S6ZZK7</accession>
<evidence type="ECO:0000256" key="2">
    <source>
        <dbReference type="SAM" id="Phobius"/>
    </source>
</evidence>
<keyword evidence="3" id="KW-0732">Signal</keyword>
<evidence type="ECO:0000256" key="3">
    <source>
        <dbReference type="SAM" id="SignalP"/>
    </source>
</evidence>
<organism evidence="5 6">
    <name type="scientific">Achromobacter pestifer</name>
    <dbReference type="NCBI Taxonomy" id="1353889"/>
    <lineage>
        <taxon>Bacteria</taxon>
        <taxon>Pseudomonadati</taxon>
        <taxon>Pseudomonadota</taxon>
        <taxon>Betaproteobacteria</taxon>
        <taxon>Burkholderiales</taxon>
        <taxon>Alcaligenaceae</taxon>
        <taxon>Achromobacter</taxon>
    </lineage>
</organism>
<dbReference type="PANTHER" id="PTHR41542">
    <property type="entry name" value="BLL5807 PROTEIN"/>
    <property type="match status" value="1"/>
</dbReference>
<name>A0A6S6ZZK7_9BURK</name>
<keyword evidence="2" id="KW-1133">Transmembrane helix</keyword>
<evidence type="ECO:0000313" key="5">
    <source>
        <dbReference type="EMBL" id="CAB3705315.1"/>
    </source>
</evidence>
<keyword evidence="6" id="KW-1185">Reference proteome</keyword>
<dbReference type="InterPro" id="IPR007379">
    <property type="entry name" value="Tim44-like_dom"/>
</dbReference>
<keyword evidence="2" id="KW-0472">Membrane</keyword>
<feature type="transmembrane region" description="Helical" evidence="2">
    <location>
        <begin position="64"/>
        <end position="85"/>
    </location>
</feature>
<feature type="transmembrane region" description="Helical" evidence="2">
    <location>
        <begin position="92"/>
        <end position="112"/>
    </location>
</feature>
<dbReference type="EMBL" id="CADIJX010000012">
    <property type="protein sequence ID" value="CAB3705315.1"/>
    <property type="molecule type" value="Genomic_DNA"/>
</dbReference>
<reference evidence="5 6" key="1">
    <citation type="submission" date="2020-04" db="EMBL/GenBank/DDBJ databases">
        <authorList>
            <person name="De Canck E."/>
        </authorList>
    </citation>
    <scope>NUCLEOTIDE SEQUENCE [LARGE SCALE GENOMIC DNA]</scope>
    <source>
        <strain evidence="5 6">LMG 3431</strain>
    </source>
</reference>
<feature type="signal peptide" evidence="3">
    <location>
        <begin position="1"/>
        <end position="25"/>
    </location>
</feature>
<dbReference type="RefSeq" id="WP_175177891.1">
    <property type="nucleotide sequence ID" value="NZ_CADIJX010000012.1"/>
</dbReference>
<feature type="transmembrane region" description="Helical" evidence="2">
    <location>
        <begin position="118"/>
        <end position="139"/>
    </location>
</feature>
<feature type="compositionally biased region" description="Low complexity" evidence="1">
    <location>
        <begin position="53"/>
        <end position="64"/>
    </location>
</feature>
<dbReference type="Proteomes" id="UP000494108">
    <property type="component" value="Unassembled WGS sequence"/>
</dbReference>
<dbReference type="AlphaFoldDB" id="A0A6S6ZZK7"/>
<evidence type="ECO:0000313" key="6">
    <source>
        <dbReference type="Proteomes" id="UP000494108"/>
    </source>
</evidence>
<protein>
    <recommendedName>
        <fullName evidence="4">Tim44-like domain-containing protein</fullName>
    </recommendedName>
</protein>
<dbReference type="PANTHER" id="PTHR41542:SF1">
    <property type="entry name" value="BLL5807 PROTEIN"/>
    <property type="match status" value="1"/>
</dbReference>